<keyword evidence="2" id="KW-0132">Cell division</keyword>
<feature type="domain" description="Anaphase-promoting complex subunit 1 beta-sandwich" evidence="8">
    <location>
        <begin position="1697"/>
        <end position="1777"/>
    </location>
</feature>
<dbReference type="Gene3D" id="1.25.10.10">
    <property type="entry name" value="Leucine-rich Repeat Variant"/>
    <property type="match status" value="2"/>
</dbReference>
<dbReference type="FunFam" id="1.25.10.10:FF:000217">
    <property type="entry name" value="20S cyclosome subunit (APC1/BimE)"/>
    <property type="match status" value="1"/>
</dbReference>
<evidence type="ECO:0000313" key="9">
    <source>
        <dbReference type="EMBL" id="KZZ88881.1"/>
    </source>
</evidence>
<dbReference type="GO" id="GO:0031145">
    <property type="term" value="P:anaphase-promoting complex-dependent catabolic process"/>
    <property type="evidence" value="ECO:0007669"/>
    <property type="project" value="TreeGrafter"/>
</dbReference>
<keyword evidence="3" id="KW-0677">Repeat</keyword>
<evidence type="ECO:0000256" key="2">
    <source>
        <dbReference type="ARBA" id="ARBA00022618"/>
    </source>
</evidence>
<protein>
    <submittedName>
        <fullName evidence="9">20S cyclosome subunit</fullName>
    </submittedName>
</protein>
<feature type="region of interest" description="Disordered" evidence="6">
    <location>
        <begin position="115"/>
        <end position="146"/>
    </location>
</feature>
<accession>A0A167WI70</accession>
<evidence type="ECO:0000256" key="3">
    <source>
        <dbReference type="ARBA" id="ARBA00022737"/>
    </source>
</evidence>
<dbReference type="InterPro" id="IPR049255">
    <property type="entry name" value="Apc1_N"/>
</dbReference>
<name>A0A167WI70_9EURO</name>
<feature type="compositionally biased region" description="Low complexity" evidence="6">
    <location>
        <begin position="128"/>
        <end position="143"/>
    </location>
</feature>
<dbReference type="EMBL" id="AZGZ01000023">
    <property type="protein sequence ID" value="KZZ88881.1"/>
    <property type="molecule type" value="Genomic_DNA"/>
</dbReference>
<dbReference type="GO" id="GO:0070979">
    <property type="term" value="P:protein K11-linked ubiquitination"/>
    <property type="evidence" value="ECO:0007669"/>
    <property type="project" value="TreeGrafter"/>
</dbReference>
<sequence length="1976" mass="220867">MAAVRSLGLHEPVALKWLIRESKLDERATENVDYQWKTLSAHDDFDNAGRKGFEAEEEITFTKTCVVWSRGGVVMRSFSFEVEKEEIVDALFATFKKPRKGKGVAGKSLLKSNRQSTLGNSVPLPENGSSTTDTTSQGTSVSDKTGQDLLDWIREEDVGSEEARAMVVVLKTQAHVFFLGGDSHIVPIPFEVDSVWATSNGVVFQRKVIDTRPTTPTTVQSKSHGLREYRPATRSWVMTTPGMGTPGMAMGGSPEKPQHTSSSSSTLIQKWPLKSRTDSMIPRLFTLVDPGLDMGLVAAHATSAPFTGKPDKDYSILDINEELVYISPENESPWKTAEDKPLLFAITYNDRMNQFTAWSGRYRERESTLVDHDSRRRTTSHKRRSSHFDLATGTTTPVARQSSLREGMFSQSRISNSDEFRNNDDDDFATQLSQEFADIGLPSKASRRVSSLMARTDLAANDRTSFSEFAGARNASVYSNSSSFIATPVDRFLESLNGSSDLRPSEGIELQETVSGLSKELLFDRVASFPCGFAPSSTTSDLPRHKRYKVFSIMNSQGAPHCVKRSVPVTFCIMDKTTNGLILLTLVVEKKKNEKLKPPFRKKKNKMNGSNSDVAVHMTEASHASNVLDCCKVHDGAISRLLIMTKTIGGNGDLTLQAPWGNLFKVDIPCPLLKHNVYSIEHSLIKNISSDSFPPEMSHDLFYLGHASSRGKVDVIGKDGQKHRLQIQLEPRNSLVKNVLETCQFALQDDDRSGDGILVAWWEVQKWLRLLDEGEEHLEWTAMVVVLFSMAVYFPWLASPSWGWIIEENTPQPEKSTINPHSNEFISHCASLAREYLVSPVGEVATGIEGYLPTAISKTPEKRQKALAVILVALHLLREEKKLSIVTAEGPYAEDGLLAPVLAQIGGWLDWPSWTWKEDGYYGCEMGSIDRWAFEDLRITSLEVPKQPIEPPSIFEYIESAYSGADTTFMTLVDLVENRADPTIRPAIQTWAEKLTPRTFMILGFLNDLRGKETVSEKVELLLNWKITCNIIDTLPDGMAVPLYEAILRSQPRPAPSWSSSLLRLVERDDLLISKMNDNMEPPVLDSLTSQSHDAVRDVRRIGQLALESNTVDSFEASAEADRQALRRLIFPHDRRYEEADRILNQSRPSTAACEREPDWSDATYLEAQGHVVQLVALRTFSIPVGRGMLLFSSRIPLLTEKLPMPSFSLQCVVKPSNVTMSAERSAFTEEKAAWAFFHNGVATGLSISKSVKGIDTSWILFNKPPELTNRHAGFLLALGLNGHLKTLAKWVAFKYLTPKHTMTSVGLLLGLSASFLGTMDTFITRLLCVHVTRMLPAGSAELNLSPLTQTAGVMGIGLLYCGCQHRRMSEVMLSEIENLDPEENTLSQEILRDEGYRLAAGFALGFINLGKGKEMRGLRDMHIVDRLLAIAVGTKNVDVVHILDKATAGAIVAVALIYMKSNDETIARRIDIPDTSVQFDYVRPDFFLLRTLAKHLIMWDSIQPTEKWIKKAVPRSLQKKYLLRNIRRLRTDDLPLYNILAGLCFAIGLRFAGSGSTEARDILLHYLDQFKRICHLESLFNYDRKLTSNAVRNCQDIVALSAAAVMAGTGDIPVFRRLRSLHGRVGADTPFGSHMAAHMAVGLLFLGGGTFTLGTSNLAIASLLCAFYPIFPKDFLDNKCHLQALRHLWVLAVEPRCLVPRDIDTRRAMSVPITLNFKSGTTRATTAPCLLPDLSELNTIVLQSPDHWELTLDFAESQLIREKFSTGDQSVYLRKRPVNAVSNLTVFEKTLLALSQQQDILNTTLETDDPQLRDELANPLVFRYGKHPLQARFPSRHWREWVFSLPPFKDLDATDKALVLPSSLMLRRHKRSSTEDAVGSAVWLRPSAVDVRLMLQATIQNLLWIERGEGCGADVLRDRLYQFRLLFAWLDQSKRSKSGADDKNAALGLWISEDLLESYRWKLWGIRTGNVEELS</sequence>
<reference evidence="9 10" key="1">
    <citation type="journal article" date="2016" name="Genome Biol. Evol.">
        <title>Divergent and convergent evolution of fungal pathogenicity.</title>
        <authorList>
            <person name="Shang Y."/>
            <person name="Xiao G."/>
            <person name="Zheng P."/>
            <person name="Cen K."/>
            <person name="Zhan S."/>
            <person name="Wang C."/>
        </authorList>
    </citation>
    <scope>NUCLEOTIDE SEQUENCE [LARGE SCALE GENOMIC DNA]</scope>
    <source>
        <strain evidence="9 10">ARSEF 7405</strain>
    </source>
</reference>
<dbReference type="PANTHER" id="PTHR12827">
    <property type="entry name" value="MEIOTIC CHECKPOINT REGULATOR TSG24 FAMILY MEMBER"/>
    <property type="match status" value="1"/>
</dbReference>
<dbReference type="InterPro" id="IPR024990">
    <property type="entry name" value="Apc1"/>
</dbReference>
<evidence type="ECO:0000313" key="10">
    <source>
        <dbReference type="Proteomes" id="UP000242877"/>
    </source>
</evidence>
<feature type="compositionally biased region" description="Polar residues" evidence="6">
    <location>
        <begin position="259"/>
        <end position="268"/>
    </location>
</feature>
<feature type="domain" description="Anaphase-promoting complex subunit 1 N-terminal" evidence="7">
    <location>
        <begin position="33"/>
        <end position="787"/>
    </location>
</feature>
<keyword evidence="10" id="KW-1185">Reference proteome</keyword>
<dbReference type="FunFam" id="1.25.10.10:FF:000400">
    <property type="entry name" value="20S cyclosome subunit (APC1/BimE), putative"/>
    <property type="match status" value="1"/>
</dbReference>
<dbReference type="Proteomes" id="UP000242877">
    <property type="component" value="Unassembled WGS sequence"/>
</dbReference>
<dbReference type="OrthoDB" id="26401at2759"/>
<dbReference type="Pfam" id="PF12859">
    <property type="entry name" value="ANAPC1"/>
    <property type="match status" value="1"/>
</dbReference>
<dbReference type="InterPro" id="IPR048971">
    <property type="entry name" value="Apc1_3rd"/>
</dbReference>
<dbReference type="PANTHER" id="PTHR12827:SF3">
    <property type="entry name" value="ANAPHASE-PROMOTING COMPLEX SUBUNIT 1"/>
    <property type="match status" value="1"/>
</dbReference>
<dbReference type="VEuPathDB" id="FungiDB:AAP_04673"/>
<evidence type="ECO:0000256" key="5">
    <source>
        <dbReference type="ARBA" id="ARBA00023306"/>
    </source>
</evidence>
<dbReference type="GO" id="GO:0051301">
    <property type="term" value="P:cell division"/>
    <property type="evidence" value="ECO:0007669"/>
    <property type="project" value="UniProtKB-KW"/>
</dbReference>
<evidence type="ECO:0000259" key="7">
    <source>
        <dbReference type="Pfam" id="PF12859"/>
    </source>
</evidence>
<organism evidence="9 10">
    <name type="scientific">Ascosphaera apis ARSEF 7405</name>
    <dbReference type="NCBI Taxonomy" id="392613"/>
    <lineage>
        <taxon>Eukaryota</taxon>
        <taxon>Fungi</taxon>
        <taxon>Dikarya</taxon>
        <taxon>Ascomycota</taxon>
        <taxon>Pezizomycotina</taxon>
        <taxon>Eurotiomycetes</taxon>
        <taxon>Eurotiomycetidae</taxon>
        <taxon>Onygenales</taxon>
        <taxon>Ascosphaeraceae</taxon>
        <taxon>Ascosphaera</taxon>
    </lineage>
</organism>
<dbReference type="GO" id="GO:0060090">
    <property type="term" value="F:molecular adaptor activity"/>
    <property type="evidence" value="ECO:0007669"/>
    <property type="project" value="TreeGrafter"/>
</dbReference>
<keyword evidence="5" id="KW-0131">Cell cycle</keyword>
<keyword evidence="4" id="KW-0498">Mitosis</keyword>
<dbReference type="GO" id="GO:0005680">
    <property type="term" value="C:anaphase-promoting complex"/>
    <property type="evidence" value="ECO:0007669"/>
    <property type="project" value="InterPro"/>
</dbReference>
<feature type="region of interest" description="Disordered" evidence="6">
    <location>
        <begin position="248"/>
        <end position="268"/>
    </location>
</feature>
<dbReference type="InterPro" id="IPR011989">
    <property type="entry name" value="ARM-like"/>
</dbReference>
<dbReference type="Pfam" id="PF21282">
    <property type="entry name" value="APC1_3rd"/>
    <property type="match status" value="1"/>
</dbReference>
<evidence type="ECO:0000256" key="4">
    <source>
        <dbReference type="ARBA" id="ARBA00022776"/>
    </source>
</evidence>
<proteinExistence type="inferred from homology"/>
<feature type="region of interest" description="Disordered" evidence="6">
    <location>
        <begin position="369"/>
        <end position="400"/>
    </location>
</feature>
<evidence type="ECO:0000256" key="1">
    <source>
        <dbReference type="ARBA" id="ARBA00010547"/>
    </source>
</evidence>
<gene>
    <name evidence="9" type="ORF">AAP_04673</name>
</gene>
<evidence type="ECO:0000256" key="6">
    <source>
        <dbReference type="SAM" id="MobiDB-lite"/>
    </source>
</evidence>
<comment type="similarity">
    <text evidence="1">Belongs to the APC1 family.</text>
</comment>
<comment type="caution">
    <text evidence="9">The sequence shown here is derived from an EMBL/GenBank/DDBJ whole genome shotgun (WGS) entry which is preliminary data.</text>
</comment>
<evidence type="ECO:0000259" key="8">
    <source>
        <dbReference type="Pfam" id="PF21282"/>
    </source>
</evidence>
<dbReference type="GO" id="GO:0007091">
    <property type="term" value="P:metaphase/anaphase transition of mitotic cell cycle"/>
    <property type="evidence" value="ECO:0007669"/>
    <property type="project" value="TreeGrafter"/>
</dbReference>